<feature type="region of interest" description="Disordered" evidence="1">
    <location>
        <begin position="79"/>
        <end position="147"/>
    </location>
</feature>
<sequence>MKPAPVLAGPVDEVRRADADTRAALAAAVARGVELWRGIDNPGARVPGLRWTAAETAAHVVGDMREYAEALTRQLRGDVDGDAIPAGSPAKLRTRSTTATSSMSPNVTHVGWPTCCTKRPSTTWEPRLPWTTPRSSPPTASSWNRRS</sequence>
<organism evidence="2 3">
    <name type="scientific">Mycobacterium kyorinense</name>
    <dbReference type="NCBI Taxonomy" id="487514"/>
    <lineage>
        <taxon>Bacteria</taxon>
        <taxon>Bacillati</taxon>
        <taxon>Actinomycetota</taxon>
        <taxon>Actinomycetes</taxon>
        <taxon>Mycobacteriales</taxon>
        <taxon>Mycobacteriaceae</taxon>
        <taxon>Mycobacterium</taxon>
    </lineage>
</organism>
<evidence type="ECO:0008006" key="4">
    <source>
        <dbReference type="Google" id="ProtNLM"/>
    </source>
</evidence>
<keyword evidence="3" id="KW-1185">Reference proteome</keyword>
<feature type="compositionally biased region" description="Low complexity" evidence="1">
    <location>
        <begin position="95"/>
        <end position="104"/>
    </location>
</feature>
<evidence type="ECO:0000313" key="2">
    <source>
        <dbReference type="EMBL" id="ORW00036.1"/>
    </source>
</evidence>
<protein>
    <recommendedName>
        <fullName evidence="4">Mycothiol-dependent maleylpyruvate isomerase metal-binding domain-containing protein</fullName>
    </recommendedName>
</protein>
<dbReference type="AlphaFoldDB" id="A0A1X1XMG0"/>
<comment type="caution">
    <text evidence="2">The sequence shown here is derived from an EMBL/GenBank/DDBJ whole genome shotgun (WGS) entry which is preliminary data.</text>
</comment>
<gene>
    <name evidence="2" type="ORF">AWC14_11220</name>
</gene>
<reference evidence="2 3" key="1">
    <citation type="submission" date="2016-01" db="EMBL/GenBank/DDBJ databases">
        <title>The new phylogeny of the genus Mycobacterium.</title>
        <authorList>
            <person name="Tarcisio F."/>
            <person name="Conor M."/>
            <person name="Antonella G."/>
            <person name="Elisabetta G."/>
            <person name="Giulia F.S."/>
            <person name="Sara T."/>
            <person name="Anna F."/>
            <person name="Clotilde B."/>
            <person name="Roberto B."/>
            <person name="Veronica D.S."/>
            <person name="Fabio R."/>
            <person name="Monica P."/>
            <person name="Olivier J."/>
            <person name="Enrico T."/>
            <person name="Nicola S."/>
        </authorList>
    </citation>
    <scope>NUCLEOTIDE SEQUENCE [LARGE SCALE GENOMIC DNA]</scope>
    <source>
        <strain evidence="2 3">DSM 45166</strain>
    </source>
</reference>
<proteinExistence type="predicted"/>
<accession>A0A1X1XMG0</accession>
<name>A0A1X1XMG0_9MYCO</name>
<dbReference type="Proteomes" id="UP000193487">
    <property type="component" value="Unassembled WGS sequence"/>
</dbReference>
<dbReference type="EMBL" id="LQPE01000150">
    <property type="protein sequence ID" value="ORW00036.1"/>
    <property type="molecule type" value="Genomic_DNA"/>
</dbReference>
<evidence type="ECO:0000256" key="1">
    <source>
        <dbReference type="SAM" id="MobiDB-lite"/>
    </source>
</evidence>
<feature type="compositionally biased region" description="Low complexity" evidence="1">
    <location>
        <begin position="126"/>
        <end position="147"/>
    </location>
</feature>
<evidence type="ECO:0000313" key="3">
    <source>
        <dbReference type="Proteomes" id="UP000193487"/>
    </source>
</evidence>
<dbReference type="RefSeq" id="WP_085241429.1">
    <property type="nucleotide sequence ID" value="NZ_LQPE01000150.1"/>
</dbReference>